<reference evidence="2" key="1">
    <citation type="submission" date="2020-11" db="EMBL/GenBank/DDBJ databases">
        <authorList>
            <person name="Tran Van P."/>
        </authorList>
    </citation>
    <scope>NUCLEOTIDE SEQUENCE</scope>
</reference>
<name>A0A7R9PKF3_TIMGE</name>
<proteinExistence type="predicted"/>
<accession>A0A7R9PKF3</accession>
<gene>
    <name evidence="2" type="ORF">TGEB3V08_LOCUS4529</name>
</gene>
<feature type="region of interest" description="Disordered" evidence="1">
    <location>
        <begin position="1"/>
        <end position="22"/>
    </location>
</feature>
<organism evidence="2">
    <name type="scientific">Timema genevievae</name>
    <name type="common">Walking stick</name>
    <dbReference type="NCBI Taxonomy" id="629358"/>
    <lineage>
        <taxon>Eukaryota</taxon>
        <taxon>Metazoa</taxon>
        <taxon>Ecdysozoa</taxon>
        <taxon>Arthropoda</taxon>
        <taxon>Hexapoda</taxon>
        <taxon>Insecta</taxon>
        <taxon>Pterygota</taxon>
        <taxon>Neoptera</taxon>
        <taxon>Polyneoptera</taxon>
        <taxon>Phasmatodea</taxon>
        <taxon>Timematodea</taxon>
        <taxon>Timematoidea</taxon>
        <taxon>Timematidae</taxon>
        <taxon>Timema</taxon>
    </lineage>
</organism>
<protein>
    <submittedName>
        <fullName evidence="2">Uncharacterized protein</fullName>
    </submittedName>
</protein>
<sequence length="242" mass="26211">MYINRSDEDDPSGSKYTRMEEESIQDKERFARALTQGECNLLAITHVIVPPHPSISLPLLVERAALNAANDKPRPQKAVNAARQLEKFTGKSCVDFTETSRAGKALLTADVNFVIVGRKEKGHSVSAVARTSLYSLGRGLRLGIAGVLVGARRRAMSWPWLQAASPSFPPPPFTWRLRQPLERSADRGNGSGHDTAACAASLCRFFFLLLAGGTTTTYSFLSVSLCMSTPTRASPSAACCQP</sequence>
<dbReference type="AlphaFoldDB" id="A0A7R9PKF3"/>
<dbReference type="EMBL" id="OE840574">
    <property type="protein sequence ID" value="CAD7591286.1"/>
    <property type="molecule type" value="Genomic_DNA"/>
</dbReference>
<evidence type="ECO:0000313" key="2">
    <source>
        <dbReference type="EMBL" id="CAD7591286.1"/>
    </source>
</evidence>
<evidence type="ECO:0000256" key="1">
    <source>
        <dbReference type="SAM" id="MobiDB-lite"/>
    </source>
</evidence>